<dbReference type="AlphaFoldDB" id="A0A2Z6T8V5"/>
<dbReference type="PRINTS" id="PR01576">
    <property type="entry name" value="PDEFORMYLASE"/>
</dbReference>
<dbReference type="OrthoDB" id="9784988at2"/>
<dbReference type="CDD" id="cd00487">
    <property type="entry name" value="Pep_deformylase"/>
    <property type="match status" value="1"/>
</dbReference>
<dbReference type="EMBL" id="BFBY01000005">
    <property type="protein sequence ID" value="GBG04888.1"/>
    <property type="molecule type" value="Genomic_DNA"/>
</dbReference>
<evidence type="ECO:0000313" key="2">
    <source>
        <dbReference type="EMBL" id="GBG04888.1"/>
    </source>
</evidence>
<reference evidence="3" key="1">
    <citation type="submission" date="2018-03" db="EMBL/GenBank/DDBJ databases">
        <title>New taxa in the Lactobacillus gasseri group.</title>
        <authorList>
            <person name="Tanizawa Y."/>
            <person name="Tohno M."/>
            <person name="Endo A."/>
            <person name="Arita M."/>
        </authorList>
    </citation>
    <scope>NUCLEOTIDE SEQUENCE [LARGE SCALE GENOMIC DNA]</scope>
    <source>
        <strain evidence="3">DSM 24759</strain>
    </source>
</reference>
<dbReference type="Proteomes" id="UP000257317">
    <property type="component" value="Unassembled WGS sequence"/>
</dbReference>
<dbReference type="SUPFAM" id="SSF56420">
    <property type="entry name" value="Peptide deformylase"/>
    <property type="match status" value="1"/>
</dbReference>
<evidence type="ECO:0000256" key="1">
    <source>
        <dbReference type="ARBA" id="ARBA00010759"/>
    </source>
</evidence>
<accession>A0A2Z6T8V5</accession>
<dbReference type="Pfam" id="PF01327">
    <property type="entry name" value="Pep_deformylase"/>
    <property type="match status" value="1"/>
</dbReference>
<dbReference type="NCBIfam" id="NF006670">
    <property type="entry name" value="PRK09218.1"/>
    <property type="match status" value="1"/>
</dbReference>
<proteinExistence type="inferred from homology"/>
<dbReference type="InterPro" id="IPR036821">
    <property type="entry name" value="Peptide_deformylase_sf"/>
</dbReference>
<comment type="caution">
    <text evidence="2">The sequence shown here is derived from an EMBL/GenBank/DDBJ whole genome shotgun (WGS) entry which is preliminary data.</text>
</comment>
<comment type="similarity">
    <text evidence="1">Belongs to the polypeptide deformylase family.</text>
</comment>
<protein>
    <submittedName>
        <fullName evidence="2">Peptide deformylase</fullName>
    </submittedName>
</protein>
<keyword evidence="3" id="KW-1185">Reference proteome</keyword>
<dbReference type="RefSeq" id="WP_117118230.1">
    <property type="nucleotide sequence ID" value="NZ_BFBY01000005.1"/>
</dbReference>
<dbReference type="InterPro" id="IPR023635">
    <property type="entry name" value="Peptide_deformylase"/>
</dbReference>
<dbReference type="GO" id="GO:0042586">
    <property type="term" value="F:peptide deformylase activity"/>
    <property type="evidence" value="ECO:0007669"/>
    <property type="project" value="InterPro"/>
</dbReference>
<name>A0A2Z6T8V5_9LACO</name>
<dbReference type="Gene3D" id="3.90.45.10">
    <property type="entry name" value="Peptide deformylase"/>
    <property type="match status" value="1"/>
</dbReference>
<dbReference type="PANTHER" id="PTHR10458:SF22">
    <property type="entry name" value="PEPTIDE DEFORMYLASE"/>
    <property type="match status" value="1"/>
</dbReference>
<evidence type="ECO:0000313" key="3">
    <source>
        <dbReference type="Proteomes" id="UP000257317"/>
    </source>
</evidence>
<sequence length="137" mass="15076">MAQQNIIHNQLTLSLKSAPATSADLTIAQDLRDTLLANKDKAAGLAANMIGQNKRIIALFIGPIPIVMLNPVITSSSGEYLTQEGCLSLTGQRSTKRFKNITVQYQNENLETHKQEFSDFTAEVIQHEIDHCNGILI</sequence>
<dbReference type="PANTHER" id="PTHR10458">
    <property type="entry name" value="PEPTIDE DEFORMYLASE"/>
    <property type="match status" value="1"/>
</dbReference>
<organism evidence="2 3">
    <name type="scientific">Lactobacillus rodentium</name>
    <dbReference type="NCBI Taxonomy" id="947835"/>
    <lineage>
        <taxon>Bacteria</taxon>
        <taxon>Bacillati</taxon>
        <taxon>Bacillota</taxon>
        <taxon>Bacilli</taxon>
        <taxon>Lactobacillales</taxon>
        <taxon>Lactobacillaceae</taxon>
        <taxon>Lactobacillus</taxon>
    </lineage>
</organism>
<dbReference type="PIRSF" id="PIRSF004749">
    <property type="entry name" value="Pep_def"/>
    <property type="match status" value="1"/>
</dbReference>
<gene>
    <name evidence="2" type="primary">def</name>
    <name evidence="2" type="ORF">LrDSM24759_08020</name>
</gene>